<organism evidence="8 9">
    <name type="scientific">Cryobacterium psychrophilum</name>
    <dbReference type="NCBI Taxonomy" id="41988"/>
    <lineage>
        <taxon>Bacteria</taxon>
        <taxon>Bacillati</taxon>
        <taxon>Actinomycetota</taxon>
        <taxon>Actinomycetes</taxon>
        <taxon>Micrococcales</taxon>
        <taxon>Microbacteriaceae</taxon>
        <taxon>Cryobacterium</taxon>
    </lineage>
</organism>
<evidence type="ECO:0000256" key="3">
    <source>
        <dbReference type="ARBA" id="ARBA00022448"/>
    </source>
</evidence>
<sequence length="455" mass="46794">MRGGLVTFVTMAYIVILNPLILGGFSADQAAVDVAGNWLPNAQVAAVTALTAGVMTILFGLVARLPYGFAAGLGINSFLAVSVVGQVTWPEAMGLVLINGVIIVILASTGMRELIFNAVPRQLKIAITVGIGLFIAFIGLVDSGFVRSSGAASPPVQLGDQGSITTLPTAVFVIGLVIIGVLLARKVKAALLIGIVATTIIAVILESIFKVGPSFGVNPDGWNLNAPVVPTEIMAVPDLSLIGQVSFGAFDRIGMLAGVMLVFTLVFTNFFDAMGTMTGLANEAGLADKNGNFPRLKSALIVEGIGAVAGGAASASSNTVFIESGAGIGEGARTGLANIVTGVLFLAAMFFTPLTEIVPLEVAAAALVIVGAMMVSQIRHVDFSEFSIVLPVFLTIIVMPLTYSIANGIGAGFVSWVLVRSFSGKGKEISPLLWVVAAGFVLFFVRGPVEALLGA</sequence>
<feature type="transmembrane region" description="Helical" evidence="7">
    <location>
        <begin position="335"/>
        <end position="351"/>
    </location>
</feature>
<comment type="similarity">
    <text evidence="2">Belongs to the nucleobase:cation symporter-2 (NCS2) (TC 2.A.40) family. Azg-like subfamily.</text>
</comment>
<feature type="transmembrane region" description="Helical" evidence="7">
    <location>
        <begin position="357"/>
        <end position="376"/>
    </location>
</feature>
<keyword evidence="3" id="KW-0813">Transport</keyword>
<dbReference type="GO" id="GO:0005345">
    <property type="term" value="F:purine nucleobase transmembrane transporter activity"/>
    <property type="evidence" value="ECO:0007669"/>
    <property type="project" value="TreeGrafter"/>
</dbReference>
<dbReference type="PANTHER" id="PTHR43337:SF1">
    <property type="entry name" value="XANTHINE_URACIL PERMEASE C887.17-RELATED"/>
    <property type="match status" value="1"/>
</dbReference>
<feature type="transmembrane region" description="Helical" evidence="7">
    <location>
        <begin position="93"/>
        <end position="111"/>
    </location>
</feature>
<feature type="transmembrane region" description="Helical" evidence="7">
    <location>
        <begin position="161"/>
        <end position="183"/>
    </location>
</feature>
<evidence type="ECO:0000256" key="7">
    <source>
        <dbReference type="SAM" id="Phobius"/>
    </source>
</evidence>
<protein>
    <submittedName>
        <fullName evidence="8">NCS2 family permease</fullName>
    </submittedName>
</protein>
<feature type="transmembrane region" description="Helical" evidence="7">
    <location>
        <begin position="5"/>
        <end position="22"/>
    </location>
</feature>
<dbReference type="Pfam" id="PF00860">
    <property type="entry name" value="Xan_ur_permease"/>
    <property type="match status" value="1"/>
</dbReference>
<dbReference type="OrthoDB" id="9808458at2"/>
<dbReference type="GO" id="GO:0005886">
    <property type="term" value="C:plasma membrane"/>
    <property type="evidence" value="ECO:0007669"/>
    <property type="project" value="TreeGrafter"/>
</dbReference>
<evidence type="ECO:0000256" key="6">
    <source>
        <dbReference type="ARBA" id="ARBA00023136"/>
    </source>
</evidence>
<gene>
    <name evidence="8" type="ORF">E3T53_06705</name>
</gene>
<feature type="transmembrane region" description="Helical" evidence="7">
    <location>
        <begin position="388"/>
        <end position="419"/>
    </location>
</feature>
<evidence type="ECO:0000256" key="4">
    <source>
        <dbReference type="ARBA" id="ARBA00022692"/>
    </source>
</evidence>
<dbReference type="Proteomes" id="UP000298218">
    <property type="component" value="Unassembled WGS sequence"/>
</dbReference>
<evidence type="ECO:0000313" key="8">
    <source>
        <dbReference type="EMBL" id="TFD79805.1"/>
    </source>
</evidence>
<dbReference type="GO" id="GO:0012505">
    <property type="term" value="C:endomembrane system"/>
    <property type="evidence" value="ECO:0007669"/>
    <property type="project" value="UniProtKB-SubCell"/>
</dbReference>
<accession>A0A4Y8KNQ1</accession>
<feature type="transmembrane region" description="Helical" evidence="7">
    <location>
        <begin position="431"/>
        <end position="449"/>
    </location>
</feature>
<proteinExistence type="inferred from homology"/>
<dbReference type="EMBL" id="SOHQ01000021">
    <property type="protein sequence ID" value="TFD79805.1"/>
    <property type="molecule type" value="Genomic_DNA"/>
</dbReference>
<dbReference type="InterPro" id="IPR006043">
    <property type="entry name" value="NCS2"/>
</dbReference>
<reference evidence="8 9" key="1">
    <citation type="submission" date="2019-03" db="EMBL/GenBank/DDBJ databases">
        <title>Genomics of glacier-inhabiting Cryobacterium strains.</title>
        <authorList>
            <person name="Liu Q."/>
            <person name="Xin Y.-H."/>
        </authorList>
    </citation>
    <scope>NUCLEOTIDE SEQUENCE [LARGE SCALE GENOMIC DNA]</scope>
    <source>
        <strain evidence="8 9">CGMCC 1.4292</strain>
    </source>
</reference>
<evidence type="ECO:0000256" key="1">
    <source>
        <dbReference type="ARBA" id="ARBA00004127"/>
    </source>
</evidence>
<evidence type="ECO:0000256" key="5">
    <source>
        <dbReference type="ARBA" id="ARBA00022989"/>
    </source>
</evidence>
<keyword evidence="6 7" id="KW-0472">Membrane</keyword>
<dbReference type="PANTHER" id="PTHR43337">
    <property type="entry name" value="XANTHINE/URACIL PERMEASE C887.17-RELATED"/>
    <property type="match status" value="1"/>
</dbReference>
<feature type="transmembrane region" description="Helical" evidence="7">
    <location>
        <begin position="253"/>
        <end position="271"/>
    </location>
</feature>
<feature type="transmembrane region" description="Helical" evidence="7">
    <location>
        <begin position="42"/>
        <end position="62"/>
    </location>
</feature>
<dbReference type="AlphaFoldDB" id="A0A4Y8KNQ1"/>
<feature type="transmembrane region" description="Helical" evidence="7">
    <location>
        <begin position="69"/>
        <end position="87"/>
    </location>
</feature>
<comment type="caution">
    <text evidence="8">The sequence shown here is derived from an EMBL/GenBank/DDBJ whole genome shotgun (WGS) entry which is preliminary data.</text>
</comment>
<feature type="transmembrane region" description="Helical" evidence="7">
    <location>
        <begin position="123"/>
        <end position="141"/>
    </location>
</feature>
<keyword evidence="9" id="KW-1185">Reference proteome</keyword>
<dbReference type="InterPro" id="IPR045018">
    <property type="entry name" value="Azg-like"/>
</dbReference>
<comment type="subcellular location">
    <subcellularLocation>
        <location evidence="1">Endomembrane system</location>
        <topology evidence="1">Multi-pass membrane protein</topology>
    </subcellularLocation>
</comment>
<feature type="transmembrane region" description="Helical" evidence="7">
    <location>
        <begin position="190"/>
        <end position="209"/>
    </location>
</feature>
<evidence type="ECO:0000256" key="2">
    <source>
        <dbReference type="ARBA" id="ARBA00005697"/>
    </source>
</evidence>
<name>A0A4Y8KNQ1_9MICO</name>
<keyword evidence="4 7" id="KW-0812">Transmembrane</keyword>
<keyword evidence="5 7" id="KW-1133">Transmembrane helix</keyword>
<evidence type="ECO:0000313" key="9">
    <source>
        <dbReference type="Proteomes" id="UP000298218"/>
    </source>
</evidence>